<comment type="caution">
    <text evidence="9">Lacks conserved residue(s) required for the propagation of feature annotation.</text>
</comment>
<comment type="similarity">
    <text evidence="9 10">Belongs to the ferrochelatase family.</text>
</comment>
<keyword evidence="5 9" id="KW-0350">Heme biosynthesis</keyword>
<proteinExistence type="inferred from homology"/>
<keyword evidence="4 9" id="KW-0408">Iron</keyword>
<evidence type="ECO:0000256" key="10">
    <source>
        <dbReference type="RuleBase" id="RU004185"/>
    </source>
</evidence>
<evidence type="ECO:0000256" key="4">
    <source>
        <dbReference type="ARBA" id="ARBA00023004"/>
    </source>
</evidence>
<keyword evidence="7 9" id="KW-0627">Porphyrin biosynthesis</keyword>
<keyword evidence="6 9" id="KW-0456">Lyase</keyword>
<dbReference type="RefSeq" id="WP_091201148.1">
    <property type="nucleotide sequence ID" value="NZ_FOKC01000012.1"/>
</dbReference>
<dbReference type="PANTHER" id="PTHR11108">
    <property type="entry name" value="FERROCHELATASE"/>
    <property type="match status" value="1"/>
</dbReference>
<evidence type="ECO:0000256" key="6">
    <source>
        <dbReference type="ARBA" id="ARBA00023239"/>
    </source>
</evidence>
<accession>A0A1I1B069</accession>
<gene>
    <name evidence="9" type="primary">cpfC</name>
    <name evidence="12" type="ORF">CXG46_10075</name>
    <name evidence="13" type="ORF">SAMN05192575_11279</name>
</gene>
<dbReference type="CDD" id="cd03411">
    <property type="entry name" value="Ferrochelatase_N"/>
    <property type="match status" value="1"/>
</dbReference>
<protein>
    <recommendedName>
        <fullName evidence="9">Coproporphyrin III ferrochelatase</fullName>
        <ecNumber evidence="9">4.99.1.9</ecNumber>
    </recommendedName>
</protein>
<evidence type="ECO:0000256" key="11">
    <source>
        <dbReference type="SAM" id="MobiDB-lite"/>
    </source>
</evidence>
<keyword evidence="2 9" id="KW-0963">Cytoplasm</keyword>
<keyword evidence="15" id="KW-1185">Reference proteome</keyword>
<evidence type="ECO:0000256" key="5">
    <source>
        <dbReference type="ARBA" id="ARBA00023133"/>
    </source>
</evidence>
<evidence type="ECO:0000256" key="2">
    <source>
        <dbReference type="ARBA" id="ARBA00022490"/>
    </source>
</evidence>
<feature type="compositionally biased region" description="Polar residues" evidence="11">
    <location>
        <begin position="193"/>
        <end position="204"/>
    </location>
</feature>
<feature type="binding site" evidence="9">
    <location>
        <position position="284"/>
    </location>
    <ligand>
        <name>Fe(2+)</name>
        <dbReference type="ChEBI" id="CHEBI:29033"/>
    </ligand>
</feature>
<name>A0A1I1B069_9ACTN</name>
<comment type="pathway">
    <text evidence="1 9">Porphyrin-containing compound metabolism; protoheme biosynthesis.</text>
</comment>
<dbReference type="InterPro" id="IPR001015">
    <property type="entry name" value="Ferrochelatase"/>
</dbReference>
<dbReference type="NCBIfam" id="TIGR00109">
    <property type="entry name" value="hemH"/>
    <property type="match status" value="1"/>
</dbReference>
<dbReference type="EMBL" id="PJBV01000015">
    <property type="protein sequence ID" value="PKH41414.1"/>
    <property type="molecule type" value="Genomic_DNA"/>
</dbReference>
<comment type="function">
    <text evidence="9">Involved in coproporphyrin-dependent heme b biosynthesis. Catalyzes the insertion of ferrous iron into coproporphyrin III to form Fe-coproporphyrin III.</text>
</comment>
<organism evidence="13 14">
    <name type="scientific">Nocardioides alpinus</name>
    <dbReference type="NCBI Taxonomy" id="748909"/>
    <lineage>
        <taxon>Bacteria</taxon>
        <taxon>Bacillati</taxon>
        <taxon>Actinomycetota</taxon>
        <taxon>Actinomycetes</taxon>
        <taxon>Propionibacteriales</taxon>
        <taxon>Nocardioidaceae</taxon>
        <taxon>Nocardioides</taxon>
    </lineage>
</organism>
<dbReference type="PANTHER" id="PTHR11108:SF1">
    <property type="entry name" value="FERROCHELATASE, MITOCHONDRIAL"/>
    <property type="match status" value="1"/>
</dbReference>
<keyword evidence="3 9" id="KW-0479">Metal-binding</keyword>
<dbReference type="CDD" id="cd00419">
    <property type="entry name" value="Ferrochelatase_C"/>
    <property type="match status" value="1"/>
</dbReference>
<dbReference type="EC" id="4.99.1.9" evidence="9"/>
<dbReference type="EMBL" id="FOKC01000012">
    <property type="protein sequence ID" value="SFB43759.1"/>
    <property type="molecule type" value="Genomic_DNA"/>
</dbReference>
<evidence type="ECO:0000313" key="13">
    <source>
        <dbReference type="EMBL" id="SFB43759.1"/>
    </source>
</evidence>
<dbReference type="Proteomes" id="UP000233565">
    <property type="component" value="Unassembled WGS sequence"/>
</dbReference>
<dbReference type="GO" id="GO:0004325">
    <property type="term" value="F:ferrochelatase activity"/>
    <property type="evidence" value="ECO:0007669"/>
    <property type="project" value="UniProtKB-UniRule"/>
</dbReference>
<dbReference type="GO" id="GO:0005737">
    <property type="term" value="C:cytoplasm"/>
    <property type="evidence" value="ECO:0007669"/>
    <property type="project" value="UniProtKB-SubCell"/>
</dbReference>
<evidence type="ECO:0000256" key="1">
    <source>
        <dbReference type="ARBA" id="ARBA00004744"/>
    </source>
</evidence>
<dbReference type="GO" id="GO:0006783">
    <property type="term" value="P:heme biosynthetic process"/>
    <property type="evidence" value="ECO:0007669"/>
    <property type="project" value="UniProtKB-UniRule"/>
</dbReference>
<dbReference type="GO" id="GO:0046872">
    <property type="term" value="F:metal ion binding"/>
    <property type="evidence" value="ECO:0007669"/>
    <property type="project" value="UniProtKB-KW"/>
</dbReference>
<evidence type="ECO:0000256" key="7">
    <source>
        <dbReference type="ARBA" id="ARBA00023244"/>
    </source>
</evidence>
<dbReference type="HAMAP" id="MF_00323">
    <property type="entry name" value="Ferrochelatase"/>
    <property type="match status" value="1"/>
</dbReference>
<dbReference type="Proteomes" id="UP000199113">
    <property type="component" value="Unassembled WGS sequence"/>
</dbReference>
<evidence type="ECO:0000256" key="3">
    <source>
        <dbReference type="ARBA" id="ARBA00022723"/>
    </source>
</evidence>
<dbReference type="OrthoDB" id="9776380at2"/>
<feature type="region of interest" description="Disordered" evidence="11">
    <location>
        <begin position="193"/>
        <end position="214"/>
    </location>
</feature>
<dbReference type="FunFam" id="3.40.50.1400:FF:000008">
    <property type="entry name" value="Ferrochelatase"/>
    <property type="match status" value="1"/>
</dbReference>
<evidence type="ECO:0000313" key="15">
    <source>
        <dbReference type="Proteomes" id="UP000233565"/>
    </source>
</evidence>
<feature type="binding site" evidence="9">
    <location>
        <position position="61"/>
    </location>
    <ligand>
        <name>Fe-coproporphyrin III</name>
        <dbReference type="ChEBI" id="CHEBI:68438"/>
    </ligand>
</feature>
<dbReference type="InterPro" id="IPR033644">
    <property type="entry name" value="Ferrochelatase_C"/>
</dbReference>
<reference evidence="12 15" key="2">
    <citation type="submission" date="2017-12" db="EMBL/GenBank/DDBJ databases">
        <title>Pharmacopeia of the Arctic Ocean.</title>
        <authorList>
            <person name="Collins E."/>
            <person name="Ducluzeau A.-L."/>
        </authorList>
    </citation>
    <scope>NUCLEOTIDE SEQUENCE [LARGE SCALE GENOMIC DNA]</scope>
    <source>
        <strain evidence="12 15">DSM 23325</strain>
    </source>
</reference>
<evidence type="ECO:0000313" key="14">
    <source>
        <dbReference type="Proteomes" id="UP000199113"/>
    </source>
</evidence>
<evidence type="ECO:0000256" key="8">
    <source>
        <dbReference type="ARBA" id="ARBA00024536"/>
    </source>
</evidence>
<dbReference type="Gene3D" id="3.40.50.1400">
    <property type="match status" value="2"/>
</dbReference>
<dbReference type="STRING" id="748909.SAMN05192575_11279"/>
<dbReference type="InterPro" id="IPR033659">
    <property type="entry name" value="Ferrochelatase_N"/>
</dbReference>
<evidence type="ECO:0000313" key="12">
    <source>
        <dbReference type="EMBL" id="PKH41414.1"/>
    </source>
</evidence>
<evidence type="ECO:0000256" key="9">
    <source>
        <dbReference type="HAMAP-Rule" id="MF_00323"/>
    </source>
</evidence>
<feature type="binding site" evidence="9">
    <location>
        <position position="130"/>
    </location>
    <ligand>
        <name>Fe-coproporphyrin III</name>
        <dbReference type="ChEBI" id="CHEBI:68438"/>
    </ligand>
</feature>
<dbReference type="AlphaFoldDB" id="A0A1I1B069"/>
<comment type="subcellular location">
    <subcellularLocation>
        <location evidence="9">Cytoplasm</location>
    </subcellularLocation>
</comment>
<dbReference type="NCBIfam" id="NF000689">
    <property type="entry name" value="PRK00035.2-1"/>
    <property type="match status" value="1"/>
</dbReference>
<comment type="catalytic activity">
    <reaction evidence="8">
        <text>Fe-coproporphyrin III + 2 H(+) = coproporphyrin III + Fe(2+)</text>
        <dbReference type="Rhea" id="RHEA:49572"/>
        <dbReference type="ChEBI" id="CHEBI:15378"/>
        <dbReference type="ChEBI" id="CHEBI:29033"/>
        <dbReference type="ChEBI" id="CHEBI:68438"/>
        <dbReference type="ChEBI" id="CHEBI:131725"/>
        <dbReference type="EC" id="4.99.1.9"/>
    </reaction>
    <physiologicalReaction direction="right-to-left" evidence="8">
        <dbReference type="Rhea" id="RHEA:49574"/>
    </physiologicalReaction>
</comment>
<dbReference type="SUPFAM" id="SSF53800">
    <property type="entry name" value="Chelatase"/>
    <property type="match status" value="1"/>
</dbReference>
<sequence>MNPPGATDVLPYDALLVLSFGGPEKPEDVVPFLENVTRGRGIPRERLEQVGEHYFLFGGRSPINDQNRALIAAVEKDFAEQGIDLPVYFGNRNWDPYLADTLATMKADGVRRAAVFTTSAYSSWSSCRQYRENLFDAVAETPDAPRLDKLRQYYNHPGFIEPVVDAVLAALAELPDEGDTARLVFVTHSIPTEMSETSGSTDPNGQPRGAYVRQHRSAVDEVARRVKEATGRAHRHDLVYCSRSGAPSTPWLEPDVNDHLEELATDGVGGVVMVPIGFVSDHMEVIYDLDTEAMATAERLGMQAVRAASAGVDPRFVAMIRDLVLERAAAERGEAPERPAVGSMPAGPDLCGAGCCANPRGPRPALCGVDS</sequence>
<dbReference type="UniPathway" id="UPA00252"/>
<reference evidence="13" key="1">
    <citation type="submission" date="2016-10" db="EMBL/GenBank/DDBJ databases">
        <authorList>
            <person name="de Groot N.N."/>
        </authorList>
    </citation>
    <scope>NUCLEOTIDE SEQUENCE [LARGE SCALE GENOMIC DNA]</scope>
    <source>
        <strain evidence="13">CGMCC 1.10697</strain>
    </source>
</reference>
<dbReference type="Pfam" id="PF00762">
    <property type="entry name" value="Ferrochelatase"/>
    <property type="match status" value="1"/>
</dbReference>
<feature type="binding site" evidence="9">
    <location>
        <position position="188"/>
    </location>
    <ligand>
        <name>Fe(2+)</name>
        <dbReference type="ChEBI" id="CHEBI:29033"/>
    </ligand>
</feature>